<dbReference type="PANTHER" id="PTHR14429">
    <property type="entry name" value="FIBROSIN FAMILY MEMBER"/>
    <property type="match status" value="1"/>
</dbReference>
<organism evidence="3 4">
    <name type="scientific">Muraenolepis orangiensis</name>
    <name type="common">Patagonian moray cod</name>
    <dbReference type="NCBI Taxonomy" id="630683"/>
    <lineage>
        <taxon>Eukaryota</taxon>
        <taxon>Metazoa</taxon>
        <taxon>Chordata</taxon>
        <taxon>Craniata</taxon>
        <taxon>Vertebrata</taxon>
        <taxon>Euteleostomi</taxon>
        <taxon>Actinopterygii</taxon>
        <taxon>Neopterygii</taxon>
        <taxon>Teleostei</taxon>
        <taxon>Neoteleostei</taxon>
        <taxon>Acanthomorphata</taxon>
        <taxon>Zeiogadaria</taxon>
        <taxon>Gadariae</taxon>
        <taxon>Gadiformes</taxon>
        <taxon>Muraenolepidoidei</taxon>
        <taxon>Muraenolepididae</taxon>
        <taxon>Muraenolepis</taxon>
    </lineage>
</organism>
<protein>
    <submittedName>
        <fullName evidence="3">Uncharacterized protein</fullName>
    </submittedName>
</protein>
<keyword evidence="4" id="KW-1185">Reference proteome</keyword>
<dbReference type="Proteomes" id="UP001148018">
    <property type="component" value="Unassembled WGS sequence"/>
</dbReference>
<reference evidence="3" key="1">
    <citation type="submission" date="2022-07" db="EMBL/GenBank/DDBJ databases">
        <title>Chromosome-level genome of Muraenolepis orangiensis.</title>
        <authorList>
            <person name="Kim J."/>
        </authorList>
    </citation>
    <scope>NUCLEOTIDE SEQUENCE</scope>
    <source>
        <strain evidence="3">KU_S4_2022</strain>
        <tissue evidence="3">Muscle</tissue>
    </source>
</reference>
<evidence type="ECO:0000313" key="4">
    <source>
        <dbReference type="Proteomes" id="UP001148018"/>
    </source>
</evidence>
<dbReference type="AlphaFoldDB" id="A0A9Q0EFT1"/>
<dbReference type="OrthoDB" id="8957711at2759"/>
<gene>
    <name evidence="3" type="ORF">NHX12_025607</name>
</gene>
<evidence type="ECO:0000313" key="3">
    <source>
        <dbReference type="EMBL" id="KAJ3607297.1"/>
    </source>
</evidence>
<name>A0A9Q0EFT1_9TELE</name>
<dbReference type="PANTHER" id="PTHR14429:SF20">
    <property type="entry name" value="FIBROSIN-1-LIKE PROTEIN"/>
    <property type="match status" value="1"/>
</dbReference>
<dbReference type="EMBL" id="JANIIK010000041">
    <property type="protein sequence ID" value="KAJ3607297.1"/>
    <property type="molecule type" value="Genomic_DNA"/>
</dbReference>
<feature type="compositionally biased region" description="Basic and acidic residues" evidence="2">
    <location>
        <begin position="19"/>
        <end position="30"/>
    </location>
</feature>
<dbReference type="InterPro" id="IPR023246">
    <property type="entry name" value="AUTS2"/>
</dbReference>
<proteinExistence type="predicted"/>
<evidence type="ECO:0000256" key="1">
    <source>
        <dbReference type="ARBA" id="ARBA00022553"/>
    </source>
</evidence>
<keyword evidence="1" id="KW-0597">Phosphoprotein</keyword>
<comment type="caution">
    <text evidence="3">The sequence shown here is derived from an EMBL/GenBank/DDBJ whole genome shotgun (WGS) entry which is preliminary data.</text>
</comment>
<sequence>MDGKLKQSRRSRSKRERVRRREAGGKDAHSPKHNSSCSDREQSPGRDAASLRAKKSPHSKPAARAPRPPRRKRPESSSQEEDIIDGFAITSFISLDWMEWSVPIAF</sequence>
<accession>A0A9Q0EFT1</accession>
<evidence type="ECO:0000256" key="2">
    <source>
        <dbReference type="SAM" id="MobiDB-lite"/>
    </source>
</evidence>
<feature type="compositionally biased region" description="Basic residues" evidence="2">
    <location>
        <begin position="1"/>
        <end position="18"/>
    </location>
</feature>
<feature type="region of interest" description="Disordered" evidence="2">
    <location>
        <begin position="1"/>
        <end position="83"/>
    </location>
</feature>